<dbReference type="RefSeq" id="WP_024839460.1">
    <property type="nucleotide sequence ID" value="NZ_JAAFAN010000025.1"/>
</dbReference>
<accession>A0A6N7ZLJ6</accession>
<dbReference type="InterPro" id="IPR011893">
    <property type="entry name" value="Selenoprotein_Rdx-typ"/>
</dbReference>
<dbReference type="EMBL" id="WMKA01000043">
    <property type="protein sequence ID" value="MTG90297.1"/>
    <property type="molecule type" value="Genomic_DNA"/>
</dbReference>
<evidence type="ECO:0000256" key="1">
    <source>
        <dbReference type="ARBA" id="ARBA00023284"/>
    </source>
</evidence>
<reference evidence="2 4" key="1">
    <citation type="submission" date="2019-11" db="EMBL/GenBank/DDBJ databases">
        <title>Cellulosimicrobium composti sp. nov. isolated from a compost.</title>
        <authorList>
            <person name="Yang Y."/>
        </authorList>
    </citation>
    <scope>NUCLEOTIDE SEQUENCE [LARGE SCALE GENOMIC DNA]</scope>
    <source>
        <strain evidence="2 4">BIT-GX5</strain>
    </source>
</reference>
<protein>
    <submittedName>
        <fullName evidence="2">SelT/SelW/SelH family protein</fullName>
    </submittedName>
</protein>
<name>A0A6N7ZLJ6_9MICO</name>
<dbReference type="Gene3D" id="3.40.30.10">
    <property type="entry name" value="Glutaredoxin"/>
    <property type="match status" value="1"/>
</dbReference>
<sequence>MTDDAALPAPAETFVPTVAGRGTARVAIEYCTQCRWLLRAAWVAQELLQTFRTRLGEVALVPGTDGVFRVTLDAGDGPVLLWDRRVDGGFPEVPDLKRRVRDAVAPDLALGHTDRAAARAADGEAGGPAEG</sequence>
<dbReference type="SUPFAM" id="SSF52833">
    <property type="entry name" value="Thioredoxin-like"/>
    <property type="match status" value="1"/>
</dbReference>
<evidence type="ECO:0000313" key="2">
    <source>
        <dbReference type="EMBL" id="MTG90297.1"/>
    </source>
</evidence>
<reference evidence="3" key="2">
    <citation type="submission" date="2020-01" db="EMBL/GenBank/DDBJ databases">
        <authorList>
            <person name="Aviles F."/>
            <person name="Meyer T.E."/>
            <person name="Kyndt J.A."/>
        </authorList>
    </citation>
    <scope>NUCLEOTIDE SEQUENCE</scope>
    <source>
        <strain evidence="3">SE3</strain>
    </source>
</reference>
<comment type="caution">
    <text evidence="2">The sequence shown here is derived from an EMBL/GenBank/DDBJ whole genome shotgun (WGS) entry which is preliminary data.</text>
</comment>
<keyword evidence="5" id="KW-1185">Reference proteome</keyword>
<dbReference type="InterPro" id="IPR036249">
    <property type="entry name" value="Thioredoxin-like_sf"/>
</dbReference>
<dbReference type="AlphaFoldDB" id="A0A6N7ZLJ6"/>
<keyword evidence="1" id="KW-0676">Redox-active center</keyword>
<proteinExistence type="predicted"/>
<evidence type="ECO:0000313" key="5">
    <source>
        <dbReference type="Proteomes" id="UP000471672"/>
    </source>
</evidence>
<evidence type="ECO:0000313" key="3">
    <source>
        <dbReference type="EMBL" id="NDO89631.1"/>
    </source>
</evidence>
<organism evidence="2 4">
    <name type="scientific">Cellulosimicrobium composti</name>
    <dbReference type="NCBI Taxonomy" id="2672572"/>
    <lineage>
        <taxon>Bacteria</taxon>
        <taxon>Bacillati</taxon>
        <taxon>Actinomycetota</taxon>
        <taxon>Actinomycetes</taxon>
        <taxon>Micrococcales</taxon>
        <taxon>Promicromonosporaceae</taxon>
        <taxon>Cellulosimicrobium</taxon>
    </lineage>
</organism>
<gene>
    <name evidence="2" type="ORF">GJV82_15315</name>
    <name evidence="3" type="ORF">GYH36_09155</name>
</gene>
<dbReference type="PANTHER" id="PTHR36417:SF2">
    <property type="entry name" value="SELENOPROTEIN DOMAIN PROTEIN (AFU_ORTHOLOGUE AFUA_1G05220)"/>
    <property type="match status" value="1"/>
</dbReference>
<evidence type="ECO:0000313" key="4">
    <source>
        <dbReference type="Proteomes" id="UP000440668"/>
    </source>
</evidence>
<dbReference type="Proteomes" id="UP000471672">
    <property type="component" value="Unassembled WGS sequence"/>
</dbReference>
<dbReference type="NCBIfam" id="TIGR02174">
    <property type="entry name" value="CXXU_selWTH"/>
    <property type="match status" value="1"/>
</dbReference>
<reference evidence="3 5" key="3">
    <citation type="journal article" date="2021" name="Arch. Microbiol.">
        <title>Cellulosimicrobium fucosivorans sp. nov., isolated from San Elijo Lagoon, contains a fucose metabolic pathway linked to carotenoid production.</title>
        <authorList>
            <person name="Aviles F.A."/>
            <person name="Kyndt J.A."/>
        </authorList>
    </citation>
    <scope>NUCLEOTIDE SEQUENCE [LARGE SCALE GENOMIC DNA]</scope>
    <source>
        <strain evidence="3 5">SE3</strain>
    </source>
</reference>
<dbReference type="PANTHER" id="PTHR36417">
    <property type="entry name" value="SELENOPROTEIN DOMAIN PROTEIN (AFU_ORTHOLOGUE AFUA_1G05220)"/>
    <property type="match status" value="1"/>
</dbReference>
<dbReference type="Pfam" id="PF10262">
    <property type="entry name" value="Rdx"/>
    <property type="match status" value="1"/>
</dbReference>
<dbReference type="Proteomes" id="UP000440668">
    <property type="component" value="Unassembled WGS sequence"/>
</dbReference>
<dbReference type="EMBL" id="JAAFAN010000025">
    <property type="protein sequence ID" value="NDO89631.1"/>
    <property type="molecule type" value="Genomic_DNA"/>
</dbReference>